<dbReference type="Proteomes" id="UP000242818">
    <property type="component" value="Unassembled WGS sequence"/>
</dbReference>
<keyword evidence="2" id="KW-1185">Reference proteome</keyword>
<dbReference type="AlphaFoldDB" id="A0A1C4EQ75"/>
<gene>
    <name evidence="1" type="ORF">GA0116948_109103</name>
</gene>
<dbReference type="InterPro" id="IPR008878">
    <property type="entry name" value="Transposase_IS66_Orf2"/>
</dbReference>
<dbReference type="EMBL" id="FMAR01000009">
    <property type="protein sequence ID" value="SCC45643.1"/>
    <property type="molecule type" value="Genomic_DNA"/>
</dbReference>
<dbReference type="Pfam" id="PF05717">
    <property type="entry name" value="TnpB_IS66"/>
    <property type="match status" value="1"/>
</dbReference>
<evidence type="ECO:0000313" key="1">
    <source>
        <dbReference type="EMBL" id="SCC45643.1"/>
    </source>
</evidence>
<reference evidence="1 2" key="1">
    <citation type="submission" date="2016-08" db="EMBL/GenBank/DDBJ databases">
        <authorList>
            <person name="Seilhamer J.J."/>
        </authorList>
    </citation>
    <scope>NUCLEOTIDE SEQUENCE [LARGE SCALE GENOMIC DNA]</scope>
    <source>
        <strain evidence="1 2">A37T2</strain>
    </source>
</reference>
<evidence type="ECO:0000313" key="2">
    <source>
        <dbReference type="Proteomes" id="UP000242818"/>
    </source>
</evidence>
<sequence length="52" mass="5718">MRKGFDSLSGIVTIQLQGNVLSGDVFVFFIAVKTRLNFCSKQPSGALCYTRC</sequence>
<name>A0A1C4EQ75_9BACT</name>
<protein>
    <submittedName>
        <fullName evidence="1">IS66 Orf2 like protein</fullName>
    </submittedName>
</protein>
<organism evidence="1 2">
    <name type="scientific">Chitinophaga costaii</name>
    <dbReference type="NCBI Taxonomy" id="1335309"/>
    <lineage>
        <taxon>Bacteria</taxon>
        <taxon>Pseudomonadati</taxon>
        <taxon>Bacteroidota</taxon>
        <taxon>Chitinophagia</taxon>
        <taxon>Chitinophagales</taxon>
        <taxon>Chitinophagaceae</taxon>
        <taxon>Chitinophaga</taxon>
    </lineage>
</organism>
<accession>A0A1C4EQ75</accession>
<proteinExistence type="predicted"/>